<sequence length="269" mass="29715">MHAQVLAGRWAIKGRQTIAVTTGELPEDGEWWTAVFEVGSGAALDGATALKALGLKGFDGPIHISTPKSARPRHPRGVVVHETRRRQATDLALSTLPRVRPSVAAIRAALWAISDKQASLLLVMSVQQRLTTPAHLAEALMSIRRHRRRRLLDQVTNEIAGGAQSTGEIDFLRLGQEYGLPEPDRQSRRVTPDGIAFLDVEWTAYEVVVEIEGVHHQEADRALADALRQNELTIDRSRVLRIPVVGLRTDPARFLDQVARLLRSQGWPG</sequence>
<protein>
    <recommendedName>
        <fullName evidence="3">DUF559 domain-containing protein</fullName>
    </recommendedName>
</protein>
<name>A0A7G6WX16_9ACTN</name>
<dbReference type="AlphaFoldDB" id="A0A7G6WX16"/>
<keyword evidence="2" id="KW-1185">Reference proteome</keyword>
<dbReference type="EMBL" id="CP043661">
    <property type="protein sequence ID" value="QNE18531.1"/>
    <property type="molecule type" value="Genomic_DNA"/>
</dbReference>
<evidence type="ECO:0000313" key="2">
    <source>
        <dbReference type="Proteomes" id="UP000515563"/>
    </source>
</evidence>
<reference evidence="2" key="1">
    <citation type="submission" date="2019-09" db="EMBL/GenBank/DDBJ databases">
        <title>Antimicrobial potential of Antarctic Bacteria.</title>
        <authorList>
            <person name="Benaud N."/>
            <person name="Edwards R.J."/>
            <person name="Ferrari B.C."/>
        </authorList>
    </citation>
    <scope>NUCLEOTIDE SEQUENCE [LARGE SCALE GENOMIC DNA]</scope>
    <source>
        <strain evidence="2">SPB151</strain>
    </source>
</reference>
<evidence type="ECO:0008006" key="3">
    <source>
        <dbReference type="Google" id="ProtNLM"/>
    </source>
</evidence>
<reference evidence="1 2" key="2">
    <citation type="journal article" date="2020" name="Microbiol. Resour. Announc.">
        <title>Antarctic desert soil bacteria exhibit high novel natural product potential, evaluated through long-read genome sequencing and comparative genomics.</title>
        <authorList>
            <person name="Benaud N."/>
            <person name="Edwards R.J."/>
            <person name="Amos T.G."/>
            <person name="D'Agostino P.M."/>
            <person name="Gutierrez-Chavez C."/>
            <person name="Montgomery K."/>
            <person name="Nicetic I."/>
            <person name="Ferrari B.C."/>
        </authorList>
    </citation>
    <scope>NUCLEOTIDE SEQUENCE [LARGE SCALE GENOMIC DNA]</scope>
    <source>
        <strain evidence="1 2">SPB151</strain>
    </source>
</reference>
<dbReference type="KEGG" id="kqi:F1D05_12220"/>
<evidence type="ECO:0000313" key="1">
    <source>
        <dbReference type="EMBL" id="QNE18531.1"/>
    </source>
</evidence>
<dbReference type="Proteomes" id="UP000515563">
    <property type="component" value="Chromosome"/>
</dbReference>
<organism evidence="1 2">
    <name type="scientific">Kribbella qitaiheensis</name>
    <dbReference type="NCBI Taxonomy" id="1544730"/>
    <lineage>
        <taxon>Bacteria</taxon>
        <taxon>Bacillati</taxon>
        <taxon>Actinomycetota</taxon>
        <taxon>Actinomycetes</taxon>
        <taxon>Propionibacteriales</taxon>
        <taxon>Kribbellaceae</taxon>
        <taxon>Kribbella</taxon>
    </lineage>
</organism>
<accession>A0A7G6WX16</accession>
<gene>
    <name evidence="1" type="ORF">F1D05_12220</name>
</gene>
<dbReference type="RefSeq" id="WP_206686184.1">
    <property type="nucleotide sequence ID" value="NZ_CP043661.1"/>
</dbReference>
<proteinExistence type="predicted"/>